<dbReference type="Proteomes" id="UP000217696">
    <property type="component" value="Chromosome"/>
</dbReference>
<comment type="subcellular location">
    <subcellularLocation>
        <location evidence="1">Cell membrane</location>
        <topology evidence="1">Multi-pass membrane protein</topology>
    </subcellularLocation>
</comment>
<evidence type="ECO:0000256" key="5">
    <source>
        <dbReference type="ARBA" id="ARBA00022989"/>
    </source>
</evidence>
<accession>A0A0U5B6X5</accession>
<organism evidence="8 9">
    <name type="scientific">Aneurinibacillus soli</name>
    <dbReference type="NCBI Taxonomy" id="1500254"/>
    <lineage>
        <taxon>Bacteria</taxon>
        <taxon>Bacillati</taxon>
        <taxon>Bacillota</taxon>
        <taxon>Bacilli</taxon>
        <taxon>Bacillales</taxon>
        <taxon>Paenibacillaceae</taxon>
        <taxon>Aneurinibacillus group</taxon>
        <taxon>Aneurinibacillus</taxon>
    </lineage>
</organism>
<keyword evidence="3" id="KW-1003">Cell membrane</keyword>
<sequence length="308" mass="34074">MSHKKHMLLANLALLGIAIAWGYTFVLTKDLLEEMGPLYFIGTRFLLAALLLLPFCWKHLRRTDREVWKSGLACGLLLWASFTLQVVGINLTTPGKAGVLTGTMVIFAPLLYFVWARIPVQTGPLLGSLCAFSGLILLSWDSNWSGINLGDGLTLLCAFCFAIHMVMVDRLYHKNITFDALLFVMIQLFVVGIIDTALAIATEPVPGMLSPYGWFAYLFDLLIGTALAYVVQIKAQKYSPPTHVSLILAFEPVFAFIFSWLLWGEAATSAVVVGIVLILAGIFVTEGWEMVRTRMKNTALYDEERASG</sequence>
<evidence type="ECO:0000256" key="4">
    <source>
        <dbReference type="ARBA" id="ARBA00022692"/>
    </source>
</evidence>
<dbReference type="Pfam" id="PF00892">
    <property type="entry name" value="EamA"/>
    <property type="match status" value="2"/>
</dbReference>
<dbReference type="RefSeq" id="WP_172890907.1">
    <property type="nucleotide sequence ID" value="NZ_AP017312.1"/>
</dbReference>
<keyword evidence="6" id="KW-0472">Membrane</keyword>
<protein>
    <submittedName>
        <fullName evidence="8">Putative inner membrane transporter yiJE</fullName>
    </submittedName>
</protein>
<dbReference type="AlphaFoldDB" id="A0A0U5B6X5"/>
<dbReference type="KEGG" id="asoc:CB4_03348"/>
<evidence type="ECO:0000256" key="1">
    <source>
        <dbReference type="ARBA" id="ARBA00004651"/>
    </source>
</evidence>
<evidence type="ECO:0000259" key="7">
    <source>
        <dbReference type="Pfam" id="PF00892"/>
    </source>
</evidence>
<evidence type="ECO:0000256" key="6">
    <source>
        <dbReference type="ARBA" id="ARBA00023136"/>
    </source>
</evidence>
<name>A0A0U5B6X5_9BACL</name>
<evidence type="ECO:0000256" key="3">
    <source>
        <dbReference type="ARBA" id="ARBA00022475"/>
    </source>
</evidence>
<keyword evidence="4" id="KW-0812">Transmembrane</keyword>
<dbReference type="InterPro" id="IPR000620">
    <property type="entry name" value="EamA_dom"/>
</dbReference>
<dbReference type="InterPro" id="IPR037185">
    <property type="entry name" value="EmrE-like"/>
</dbReference>
<evidence type="ECO:0000313" key="9">
    <source>
        <dbReference type="Proteomes" id="UP000217696"/>
    </source>
</evidence>
<proteinExistence type="inferred from homology"/>
<feature type="domain" description="EamA" evidence="7">
    <location>
        <begin position="149"/>
        <end position="285"/>
    </location>
</feature>
<evidence type="ECO:0000256" key="2">
    <source>
        <dbReference type="ARBA" id="ARBA00007362"/>
    </source>
</evidence>
<reference evidence="8 9" key="1">
    <citation type="submission" date="2015-12" db="EMBL/GenBank/DDBJ databases">
        <title>Genome sequence of Aneurinibacillus soli.</title>
        <authorList>
            <person name="Lee J.S."/>
            <person name="Lee K.C."/>
            <person name="Kim K.K."/>
            <person name="Lee B.W."/>
        </authorList>
    </citation>
    <scope>NUCLEOTIDE SEQUENCE [LARGE SCALE GENOMIC DNA]</scope>
    <source>
        <strain evidence="8 9">CB4</strain>
    </source>
</reference>
<dbReference type="PANTHER" id="PTHR42920:SF5">
    <property type="entry name" value="EAMA DOMAIN-CONTAINING PROTEIN"/>
    <property type="match status" value="1"/>
</dbReference>
<dbReference type="SUPFAM" id="SSF103481">
    <property type="entry name" value="Multidrug resistance efflux transporter EmrE"/>
    <property type="match status" value="2"/>
</dbReference>
<gene>
    <name evidence="8" type="primary">yijE</name>
    <name evidence="8" type="ORF">CB4_03348</name>
</gene>
<feature type="domain" description="EamA" evidence="7">
    <location>
        <begin position="10"/>
        <end position="139"/>
    </location>
</feature>
<keyword evidence="9" id="KW-1185">Reference proteome</keyword>
<dbReference type="InterPro" id="IPR051258">
    <property type="entry name" value="Diverse_Substrate_Transporter"/>
</dbReference>
<dbReference type="PANTHER" id="PTHR42920">
    <property type="entry name" value="OS03G0707200 PROTEIN-RELATED"/>
    <property type="match status" value="1"/>
</dbReference>
<comment type="similarity">
    <text evidence="2">Belongs to the EamA transporter family.</text>
</comment>
<dbReference type="GO" id="GO:0005886">
    <property type="term" value="C:plasma membrane"/>
    <property type="evidence" value="ECO:0007669"/>
    <property type="project" value="UniProtKB-SubCell"/>
</dbReference>
<dbReference type="EMBL" id="AP017312">
    <property type="protein sequence ID" value="BAU29167.1"/>
    <property type="molecule type" value="Genomic_DNA"/>
</dbReference>
<keyword evidence="5" id="KW-1133">Transmembrane helix</keyword>
<evidence type="ECO:0000313" key="8">
    <source>
        <dbReference type="EMBL" id="BAU29167.1"/>
    </source>
</evidence>